<protein>
    <recommendedName>
        <fullName evidence="4">Lipocalin-like domain-containing protein</fullName>
    </recommendedName>
</protein>
<name>A0AB73SYQ6_9FIRM</name>
<reference evidence="2 3" key="1">
    <citation type="submission" date="2018-05" db="EMBL/GenBank/DDBJ databases">
        <authorList>
            <person name="Goeker M."/>
            <person name="Huntemann M."/>
            <person name="Clum A."/>
            <person name="Pillay M."/>
            <person name="Palaniappan K."/>
            <person name="Varghese N."/>
            <person name="Mikhailova N."/>
            <person name="Stamatis D."/>
            <person name="Reddy T."/>
            <person name="Daum C."/>
            <person name="Shapiro N."/>
            <person name="Ivanova N."/>
            <person name="Kyrpides N."/>
            <person name="Woyke T."/>
        </authorList>
    </citation>
    <scope>NUCLEOTIDE SEQUENCE [LARGE SCALE GENOMIC DNA]</scope>
    <source>
        <strain evidence="2 3">DSM 26524</strain>
    </source>
</reference>
<dbReference type="Proteomes" id="UP000245412">
    <property type="component" value="Unassembled WGS sequence"/>
</dbReference>
<organism evidence="2 3">
    <name type="scientific">Murimonas intestini</name>
    <dbReference type="NCBI Taxonomy" id="1337051"/>
    <lineage>
        <taxon>Bacteria</taxon>
        <taxon>Bacillati</taxon>
        <taxon>Bacillota</taxon>
        <taxon>Clostridia</taxon>
        <taxon>Lachnospirales</taxon>
        <taxon>Lachnospiraceae</taxon>
        <taxon>Murimonas</taxon>
    </lineage>
</organism>
<feature type="signal peptide" evidence="1">
    <location>
        <begin position="1"/>
        <end position="37"/>
    </location>
</feature>
<feature type="chain" id="PRO_5044494871" description="Lipocalin-like domain-containing protein" evidence="1">
    <location>
        <begin position="38"/>
        <end position="114"/>
    </location>
</feature>
<accession>A0AB73SYQ6</accession>
<sequence length="114" mass="12505">MRPLHLVKGAVTVMKKKVLGVCLTLMMVSMLPLSVYAKDAKEDATEAVTEKDGEISMELDYEAEPEAYVGKWVLTNAYTADGGILEVEPKACTLEIELSIDENKLVDEAAYIHA</sequence>
<evidence type="ECO:0000313" key="3">
    <source>
        <dbReference type="Proteomes" id="UP000245412"/>
    </source>
</evidence>
<feature type="non-terminal residue" evidence="2">
    <location>
        <position position="114"/>
    </location>
</feature>
<dbReference type="AlphaFoldDB" id="A0AB73SYQ6"/>
<dbReference type="EMBL" id="QGGY01000018">
    <property type="protein sequence ID" value="PWJ72507.1"/>
    <property type="molecule type" value="Genomic_DNA"/>
</dbReference>
<proteinExistence type="predicted"/>
<comment type="caution">
    <text evidence="2">The sequence shown here is derived from an EMBL/GenBank/DDBJ whole genome shotgun (WGS) entry which is preliminary data.</text>
</comment>
<evidence type="ECO:0008006" key="4">
    <source>
        <dbReference type="Google" id="ProtNLM"/>
    </source>
</evidence>
<keyword evidence="1" id="KW-0732">Signal</keyword>
<gene>
    <name evidence="2" type="ORF">C7383_118118</name>
</gene>
<keyword evidence="3" id="KW-1185">Reference proteome</keyword>
<evidence type="ECO:0000256" key="1">
    <source>
        <dbReference type="SAM" id="SignalP"/>
    </source>
</evidence>
<evidence type="ECO:0000313" key="2">
    <source>
        <dbReference type="EMBL" id="PWJ72507.1"/>
    </source>
</evidence>